<dbReference type="GO" id="GO:0008168">
    <property type="term" value="F:methyltransferase activity"/>
    <property type="evidence" value="ECO:0007669"/>
    <property type="project" value="UniProtKB-KW"/>
</dbReference>
<dbReference type="RefSeq" id="WP_387413033.1">
    <property type="nucleotide sequence ID" value="NZ_JBIASD010000012.1"/>
</dbReference>
<dbReference type="EMBL" id="JBIASD010000012">
    <property type="protein sequence ID" value="MFF3667830.1"/>
    <property type="molecule type" value="Genomic_DNA"/>
</dbReference>
<gene>
    <name evidence="1" type="ORF">ACFYXI_19750</name>
</gene>
<organism evidence="1 2">
    <name type="scientific">Microtetraspora malaysiensis</name>
    <dbReference type="NCBI Taxonomy" id="161358"/>
    <lineage>
        <taxon>Bacteria</taxon>
        <taxon>Bacillati</taxon>
        <taxon>Actinomycetota</taxon>
        <taxon>Actinomycetes</taxon>
        <taxon>Streptosporangiales</taxon>
        <taxon>Streptosporangiaceae</taxon>
        <taxon>Microtetraspora</taxon>
    </lineage>
</organism>
<evidence type="ECO:0000313" key="2">
    <source>
        <dbReference type="Proteomes" id="UP001602013"/>
    </source>
</evidence>
<keyword evidence="1" id="KW-0489">Methyltransferase</keyword>
<reference evidence="1 2" key="1">
    <citation type="submission" date="2024-10" db="EMBL/GenBank/DDBJ databases">
        <title>The Natural Products Discovery Center: Release of the First 8490 Sequenced Strains for Exploring Actinobacteria Biosynthetic Diversity.</title>
        <authorList>
            <person name="Kalkreuter E."/>
            <person name="Kautsar S.A."/>
            <person name="Yang D."/>
            <person name="Bader C.D."/>
            <person name="Teijaro C.N."/>
            <person name="Fluegel L."/>
            <person name="Davis C.M."/>
            <person name="Simpson J.R."/>
            <person name="Lauterbach L."/>
            <person name="Steele A.D."/>
            <person name="Gui C."/>
            <person name="Meng S."/>
            <person name="Li G."/>
            <person name="Viehrig K."/>
            <person name="Ye F."/>
            <person name="Su P."/>
            <person name="Kiefer A.F."/>
            <person name="Nichols A."/>
            <person name="Cepeda A.J."/>
            <person name="Yan W."/>
            <person name="Fan B."/>
            <person name="Jiang Y."/>
            <person name="Adhikari A."/>
            <person name="Zheng C.-J."/>
            <person name="Schuster L."/>
            <person name="Cowan T.M."/>
            <person name="Smanski M.J."/>
            <person name="Chevrette M.G."/>
            <person name="De Carvalho L.P.S."/>
            <person name="Shen B."/>
        </authorList>
    </citation>
    <scope>NUCLEOTIDE SEQUENCE [LARGE SCALE GENOMIC DNA]</scope>
    <source>
        <strain evidence="1 2">NPDC002173</strain>
    </source>
</reference>
<evidence type="ECO:0000313" key="1">
    <source>
        <dbReference type="EMBL" id="MFF3667830.1"/>
    </source>
</evidence>
<dbReference type="Pfam" id="PF04672">
    <property type="entry name" value="Methyltransf_19"/>
    <property type="match status" value="1"/>
</dbReference>
<dbReference type="GO" id="GO:0032259">
    <property type="term" value="P:methylation"/>
    <property type="evidence" value="ECO:0007669"/>
    <property type="project" value="UniProtKB-KW"/>
</dbReference>
<dbReference type="Proteomes" id="UP001602013">
    <property type="component" value="Unassembled WGS sequence"/>
</dbReference>
<dbReference type="EC" id="2.1.1.-" evidence="1"/>
<dbReference type="InterPro" id="IPR029063">
    <property type="entry name" value="SAM-dependent_MTases_sf"/>
</dbReference>
<accession>A0ABW6SVW9</accession>
<proteinExistence type="predicted"/>
<comment type="caution">
    <text evidence="1">The sequence shown here is derived from an EMBL/GenBank/DDBJ whole genome shotgun (WGS) entry which is preliminary data.</text>
</comment>
<name>A0ABW6SVW9_9ACTN</name>
<protein>
    <submittedName>
        <fullName evidence="1">SAM-dependent methyltransferase</fullName>
        <ecNumber evidence="1">2.1.1.-</ecNumber>
    </submittedName>
</protein>
<sequence>MNEDLTPSPVIDTTTPSVARAYDYLLGGKDNYEVDRQVVEMLRTVAPEASLTGRMNRAFGKRAVRYIAEQGIRQFIDLGSGIPTTPPSVHDTVHSVDPTAHVVYVDVDPMVVVHSQALRSIGPGLTTILADIRQPETVLDHPHLQAHIDFNEPVGVVIFSVLDVIEDKDNPLGIVQQLRERMAPGSYLGISHLSARSAPEAMAHTHKISQETGFPEVAFRPDEEVLKFFEGFDLVKPGLVDVREWHPEQDIPQVKIKLVGAVGRKAG</sequence>
<dbReference type="SUPFAM" id="SSF53335">
    <property type="entry name" value="S-adenosyl-L-methionine-dependent methyltransferases"/>
    <property type="match status" value="1"/>
</dbReference>
<dbReference type="Gene3D" id="3.40.50.150">
    <property type="entry name" value="Vaccinia Virus protein VP39"/>
    <property type="match status" value="1"/>
</dbReference>
<dbReference type="PIRSF" id="PIRSF017393">
    <property type="entry name" value="MTase_SAV2177"/>
    <property type="match status" value="1"/>
</dbReference>
<keyword evidence="2" id="KW-1185">Reference proteome</keyword>
<keyword evidence="1" id="KW-0808">Transferase</keyword>
<dbReference type="InterPro" id="IPR006764">
    <property type="entry name" value="SAM_dep_MeTrfase_SAV2177_type"/>
</dbReference>